<name>A0AAW1YDR4_RUBAR</name>
<feature type="compositionally biased region" description="Polar residues" evidence="1">
    <location>
        <begin position="249"/>
        <end position="264"/>
    </location>
</feature>
<feature type="compositionally biased region" description="Polar residues" evidence="1">
    <location>
        <begin position="624"/>
        <end position="639"/>
    </location>
</feature>
<feature type="compositionally biased region" description="Polar residues" evidence="1">
    <location>
        <begin position="449"/>
        <end position="460"/>
    </location>
</feature>
<feature type="compositionally biased region" description="Polar residues" evidence="1">
    <location>
        <begin position="57"/>
        <end position="75"/>
    </location>
</feature>
<dbReference type="GO" id="GO:2000028">
    <property type="term" value="P:regulation of photoperiodism, flowering"/>
    <property type="evidence" value="ECO:0007669"/>
    <property type="project" value="InterPro"/>
</dbReference>
<feature type="region of interest" description="Disordered" evidence="1">
    <location>
        <begin position="49"/>
        <end position="124"/>
    </location>
</feature>
<gene>
    <name evidence="2" type="ORF">M0R45_011788</name>
</gene>
<evidence type="ECO:0000313" key="2">
    <source>
        <dbReference type="EMBL" id="KAK9946319.1"/>
    </source>
</evidence>
<comment type="caution">
    <text evidence="2">The sequence shown here is derived from an EMBL/GenBank/DDBJ whole genome shotgun (WGS) entry which is preliminary data.</text>
</comment>
<dbReference type="InterPro" id="IPR039319">
    <property type="entry name" value="ELF3-like"/>
</dbReference>
<evidence type="ECO:0008006" key="4">
    <source>
        <dbReference type="Google" id="ProtNLM"/>
    </source>
</evidence>
<reference evidence="2 3" key="1">
    <citation type="journal article" date="2023" name="G3 (Bethesda)">
        <title>A chromosome-length genome assembly and annotation of blackberry (Rubus argutus, cv. 'Hillquist').</title>
        <authorList>
            <person name="Bruna T."/>
            <person name="Aryal R."/>
            <person name="Dudchenko O."/>
            <person name="Sargent D.J."/>
            <person name="Mead D."/>
            <person name="Buti M."/>
            <person name="Cavallini A."/>
            <person name="Hytonen T."/>
            <person name="Andres J."/>
            <person name="Pham M."/>
            <person name="Weisz D."/>
            <person name="Mascagni F."/>
            <person name="Usai G."/>
            <person name="Natali L."/>
            <person name="Bassil N."/>
            <person name="Fernandez G.E."/>
            <person name="Lomsadze A."/>
            <person name="Armour M."/>
            <person name="Olukolu B."/>
            <person name="Poorten T."/>
            <person name="Britton C."/>
            <person name="Davik J."/>
            <person name="Ashrafi H."/>
            <person name="Aiden E.L."/>
            <person name="Borodovsky M."/>
            <person name="Worthington M."/>
        </authorList>
    </citation>
    <scope>NUCLEOTIDE SEQUENCE [LARGE SCALE GENOMIC DNA]</scope>
    <source>
        <strain evidence="2">PI 553951</strain>
    </source>
</reference>
<dbReference type="EMBL" id="JBEDUW010000002">
    <property type="protein sequence ID" value="KAK9946319.1"/>
    <property type="molecule type" value="Genomic_DNA"/>
</dbReference>
<dbReference type="PANTHER" id="PTHR34281">
    <property type="entry name" value="PROTEIN EARLY FLOWERING 3"/>
    <property type="match status" value="1"/>
</dbReference>
<feature type="compositionally biased region" description="Polar residues" evidence="1">
    <location>
        <begin position="328"/>
        <end position="338"/>
    </location>
</feature>
<dbReference type="Proteomes" id="UP001457282">
    <property type="component" value="Unassembled WGS sequence"/>
</dbReference>
<feature type="region of interest" description="Disordered" evidence="1">
    <location>
        <begin position="589"/>
        <end position="647"/>
    </location>
</feature>
<keyword evidence="3" id="KW-1185">Reference proteome</keyword>
<accession>A0AAW1YDR4</accession>
<proteinExistence type="predicted"/>
<feature type="region of interest" description="Disordered" evidence="1">
    <location>
        <begin position="1"/>
        <end position="34"/>
    </location>
</feature>
<feature type="region of interest" description="Disordered" evidence="1">
    <location>
        <begin position="136"/>
        <end position="338"/>
    </location>
</feature>
<feature type="compositionally biased region" description="Polar residues" evidence="1">
    <location>
        <begin position="592"/>
        <end position="616"/>
    </location>
</feature>
<evidence type="ECO:0000256" key="1">
    <source>
        <dbReference type="SAM" id="MobiDB-lite"/>
    </source>
</evidence>
<feature type="compositionally biased region" description="Polar residues" evidence="1">
    <location>
        <begin position="87"/>
        <end position="114"/>
    </location>
</feature>
<feature type="compositionally biased region" description="Basic and acidic residues" evidence="1">
    <location>
        <begin position="1"/>
        <end position="11"/>
    </location>
</feature>
<evidence type="ECO:0000313" key="3">
    <source>
        <dbReference type="Proteomes" id="UP001457282"/>
    </source>
</evidence>
<protein>
    <recommendedName>
        <fullName evidence="4">Protein EARLY FLOWERING 3</fullName>
    </recommendedName>
</protein>
<sequence>MKRGGKDDEKVMGPMFPRLHVNDADKGGPRAPPRNKMALYEQLSIPSQRFNPGVMPLNQNSTSTMVSPPFSNQGNGPERNFPFPIQARSSTPTPTHHSGQSDGVNVSIPSVQPQQRKRAGDEDDFMVPVFVQSRMGQRHSNTQNGGGKAKLTPFGQSHSDSAIKLKNASKKDPKQISTPSLNFRREMTSEREEDLNACSPARDHSVKAATNISTREKVDVPVNVNASPNQEYEDHPVPTFNRSCDSDACLQQESRSESQINNTGQGDGLVESTRDAEKGTASQARSVSRYGGNPSSPNEPDSESEYHGDRTCISPKMGNADKGDDSSETSMVDSVSGTDISPDDVVRIIGQKHFWKARKEIANQQRLFAVQVFELHRLIKVQRLIAGSPHLLLEDSAFLGTALRGSPAKKLPAEYVVKPLLLKRKHERESEKPNNKMECSAENAVGKASLSSVKNGSQPSNYGPYVGNPPPPVPVAADNKASPWCFHQSPGHQYLIPVMSPSEGLVYKPYNGPGFVGSVCGGCGPYGSSPMTGNFIKPAYGVPGSHHQGMGGLPVPHPTYFPPYGMSVMNPTMSSSAIEQMNWFGGPGLHGSNDQLSGNSNLQHQSSCNIPTQKNRTIPHAMNSRASNPSELQGSNANSPPGDRAPVVTDDVNAADSDALQLFPTAPAIPEQVPQPHETKQPTQVIRVVPHNPRSATASAARIFQSIQEERKQYDQV</sequence>
<dbReference type="AlphaFoldDB" id="A0AAW1YDR4"/>
<organism evidence="2 3">
    <name type="scientific">Rubus argutus</name>
    <name type="common">Southern blackberry</name>
    <dbReference type="NCBI Taxonomy" id="59490"/>
    <lineage>
        <taxon>Eukaryota</taxon>
        <taxon>Viridiplantae</taxon>
        <taxon>Streptophyta</taxon>
        <taxon>Embryophyta</taxon>
        <taxon>Tracheophyta</taxon>
        <taxon>Spermatophyta</taxon>
        <taxon>Magnoliopsida</taxon>
        <taxon>eudicotyledons</taxon>
        <taxon>Gunneridae</taxon>
        <taxon>Pentapetalae</taxon>
        <taxon>rosids</taxon>
        <taxon>fabids</taxon>
        <taxon>Rosales</taxon>
        <taxon>Rosaceae</taxon>
        <taxon>Rosoideae</taxon>
        <taxon>Rosoideae incertae sedis</taxon>
        <taxon>Rubus</taxon>
    </lineage>
</organism>
<feature type="region of interest" description="Disordered" evidence="1">
    <location>
        <begin position="448"/>
        <end position="471"/>
    </location>
</feature>
<dbReference type="PANTHER" id="PTHR34281:SF2">
    <property type="entry name" value="PROTEIN EARLY FLOWERING 3"/>
    <property type="match status" value="1"/>
</dbReference>